<feature type="transmembrane region" description="Helical" evidence="3">
    <location>
        <begin position="172"/>
        <end position="191"/>
    </location>
</feature>
<evidence type="ECO:0000256" key="3">
    <source>
        <dbReference type="SAM" id="Phobius"/>
    </source>
</evidence>
<dbReference type="InterPro" id="IPR036950">
    <property type="entry name" value="PBP_transglycosylase"/>
</dbReference>
<evidence type="ECO:0000259" key="4">
    <source>
        <dbReference type="Pfam" id="PF00912"/>
    </source>
</evidence>
<dbReference type="Pfam" id="PF00912">
    <property type="entry name" value="Transgly"/>
    <property type="match status" value="1"/>
</dbReference>
<evidence type="ECO:0000313" key="5">
    <source>
        <dbReference type="EMBL" id="KYG72195.1"/>
    </source>
</evidence>
<protein>
    <recommendedName>
        <fullName evidence="4">Glycosyl transferase family 51 domain-containing protein</fullName>
    </recommendedName>
</protein>
<dbReference type="InterPro" id="IPR023346">
    <property type="entry name" value="Lysozyme-like_dom_sf"/>
</dbReference>
<evidence type="ECO:0000313" key="6">
    <source>
        <dbReference type="Proteomes" id="UP000075583"/>
    </source>
</evidence>
<keyword evidence="6" id="KW-1185">Reference proteome</keyword>
<dbReference type="RefSeq" id="WP_062593226.1">
    <property type="nucleotide sequence ID" value="NZ_LQZQ01000049.1"/>
</dbReference>
<dbReference type="OrthoDB" id="9766909at2"/>
<organism evidence="5 6">
    <name type="scientific">Roseivirga ehrenbergii (strain DSM 102268 / JCM 13514 / KCTC 12282 / NCIMB 14502 / KMM 6017)</name>
    <dbReference type="NCBI Taxonomy" id="279360"/>
    <lineage>
        <taxon>Bacteria</taxon>
        <taxon>Pseudomonadati</taxon>
        <taxon>Bacteroidota</taxon>
        <taxon>Cytophagia</taxon>
        <taxon>Cytophagales</taxon>
        <taxon>Roseivirgaceae</taxon>
        <taxon>Roseivirga</taxon>
    </lineage>
</organism>
<comment type="pathway">
    <text evidence="1">Cell wall biogenesis; peptidoglycan biosynthesis.</text>
</comment>
<evidence type="ECO:0000256" key="1">
    <source>
        <dbReference type="ARBA" id="ARBA00004752"/>
    </source>
</evidence>
<feature type="transmembrane region" description="Helical" evidence="3">
    <location>
        <begin position="35"/>
        <end position="57"/>
    </location>
</feature>
<dbReference type="InterPro" id="IPR050396">
    <property type="entry name" value="Glycosyltr_51/Transpeptidase"/>
</dbReference>
<sequence length="423" mass="49911">MEFQQHYPTYNYKERDVVLAEFEEAQKIANTQSQLYGQLANLLIAFVTIGITLLLKTSDEDFSIVKDNILFLDLFLSLIAIVILRYFIELQRTIVINSRKVITLRRMLGLDYGHLQLTIPNWRVEGATNPFVVRLFPGWFKFGSSPFWIIALTLNVFWYFSIPSLDLVWVKSYWFVVNVLISVFYALIFRVQLNETHETFYLSVIKSISRVLRINVTKDFEYILYRAKLSVNEKNRLKYETTNIEKVLIEIEDSRFYEHRGVDFRSIVRSILSLSNNYRKKKGILRSGGSTITMQVCRTLFIPSNQHKLKRKIIEMLLSFWFEKQFSKKEILNFYLTSVRFETSVNGIISASKHFFSDIDKRTFSNEEAFFLIERLSNISSTYRIERIKSIQERISKSIKLNSNKLLKIYEQQGRIGKIKLLD</sequence>
<dbReference type="Gene3D" id="1.10.3810.10">
    <property type="entry name" value="Biosynthetic peptidoglycan transglycosylase-like"/>
    <property type="match status" value="1"/>
</dbReference>
<dbReference type="PANTHER" id="PTHR32282:SF33">
    <property type="entry name" value="PEPTIDOGLYCAN GLYCOSYLTRANSFERASE"/>
    <property type="match status" value="1"/>
</dbReference>
<feature type="domain" description="Glycosyl transferase family 51" evidence="4">
    <location>
        <begin position="242"/>
        <end position="394"/>
    </location>
</feature>
<dbReference type="AlphaFoldDB" id="A0A150X0C7"/>
<dbReference type="InterPro" id="IPR001264">
    <property type="entry name" value="Glyco_trans_51"/>
</dbReference>
<evidence type="ECO:0000256" key="2">
    <source>
        <dbReference type="ARBA" id="ARBA00022679"/>
    </source>
</evidence>
<gene>
    <name evidence="5" type="ORF">MB14_09130</name>
</gene>
<reference evidence="5" key="1">
    <citation type="submission" date="2016-01" db="EMBL/GenBank/DDBJ databases">
        <title>Genome sequencing of Roseivirga ehrenbergii KMM 6017.</title>
        <authorList>
            <person name="Selvaratnam C."/>
            <person name="Thevarajoo S."/>
            <person name="Goh K.M."/>
            <person name="Ee R."/>
            <person name="Chan K.-G."/>
            <person name="Chong C.S."/>
        </authorList>
    </citation>
    <scope>NUCLEOTIDE SEQUENCE [LARGE SCALE GENOMIC DNA]</scope>
    <source>
        <strain evidence="5">KMM 6017</strain>
    </source>
</reference>
<dbReference type="STRING" id="279360.MB14_09130"/>
<keyword evidence="3" id="KW-0812">Transmembrane</keyword>
<keyword evidence="2" id="KW-0808">Transferase</keyword>
<dbReference type="PANTHER" id="PTHR32282">
    <property type="entry name" value="BINDING PROTEIN TRANSPEPTIDASE, PUTATIVE-RELATED"/>
    <property type="match status" value="1"/>
</dbReference>
<name>A0A150X0C7_ROSEK</name>
<dbReference type="EMBL" id="LQZQ01000049">
    <property type="protein sequence ID" value="KYG72195.1"/>
    <property type="molecule type" value="Genomic_DNA"/>
</dbReference>
<dbReference type="GO" id="GO:0008955">
    <property type="term" value="F:peptidoglycan glycosyltransferase activity"/>
    <property type="evidence" value="ECO:0007669"/>
    <property type="project" value="TreeGrafter"/>
</dbReference>
<comment type="caution">
    <text evidence="5">The sequence shown here is derived from an EMBL/GenBank/DDBJ whole genome shotgun (WGS) entry which is preliminary data.</text>
</comment>
<keyword evidence="3" id="KW-0472">Membrane</keyword>
<dbReference type="SUPFAM" id="SSF53955">
    <property type="entry name" value="Lysozyme-like"/>
    <property type="match status" value="1"/>
</dbReference>
<dbReference type="Proteomes" id="UP000075583">
    <property type="component" value="Unassembled WGS sequence"/>
</dbReference>
<feature type="transmembrane region" description="Helical" evidence="3">
    <location>
        <begin position="69"/>
        <end position="88"/>
    </location>
</feature>
<accession>A0A150X0C7</accession>
<feature type="transmembrane region" description="Helical" evidence="3">
    <location>
        <begin position="139"/>
        <end position="160"/>
    </location>
</feature>
<proteinExistence type="predicted"/>
<keyword evidence="3" id="KW-1133">Transmembrane helix</keyword>